<evidence type="ECO:0000256" key="4">
    <source>
        <dbReference type="ARBA" id="ARBA00022475"/>
    </source>
</evidence>
<comment type="caution">
    <text evidence="9">The sequence shown here is derived from an EMBL/GenBank/DDBJ whole genome shotgun (WGS) entry which is preliminary data.</text>
</comment>
<gene>
    <name evidence="9" type="ORF">MMF94_12075</name>
</gene>
<dbReference type="InterPro" id="IPR002523">
    <property type="entry name" value="MgTranspt_CorA/ZnTranspt_ZntB"/>
</dbReference>
<keyword evidence="3" id="KW-0813">Transport</keyword>
<evidence type="ECO:0000256" key="8">
    <source>
        <dbReference type="SAM" id="Phobius"/>
    </source>
</evidence>
<keyword evidence="10" id="KW-1185">Reference proteome</keyword>
<evidence type="ECO:0000313" key="9">
    <source>
        <dbReference type="EMBL" id="MCH6166423.1"/>
    </source>
</evidence>
<dbReference type="RefSeq" id="WP_241036453.1">
    <property type="nucleotide sequence ID" value="NZ_BAAAJF010000002.1"/>
</dbReference>
<protein>
    <submittedName>
        <fullName evidence="9">Magnesium and cobalt transport protein CorA</fullName>
    </submittedName>
</protein>
<evidence type="ECO:0000256" key="5">
    <source>
        <dbReference type="ARBA" id="ARBA00022692"/>
    </source>
</evidence>
<keyword evidence="5 8" id="KW-0812">Transmembrane</keyword>
<organism evidence="9 10">
    <name type="scientific">Pseudonocardia alaniniphila</name>
    <dbReference type="NCBI Taxonomy" id="75291"/>
    <lineage>
        <taxon>Bacteria</taxon>
        <taxon>Bacillati</taxon>
        <taxon>Actinomycetota</taxon>
        <taxon>Actinomycetes</taxon>
        <taxon>Pseudonocardiales</taxon>
        <taxon>Pseudonocardiaceae</taxon>
        <taxon>Pseudonocardia</taxon>
    </lineage>
</organism>
<dbReference type="EMBL" id="JAKXMK010000009">
    <property type="protein sequence ID" value="MCH6166423.1"/>
    <property type="molecule type" value="Genomic_DNA"/>
</dbReference>
<dbReference type="Gene3D" id="1.20.58.340">
    <property type="entry name" value="Magnesium transport protein CorA, transmembrane region"/>
    <property type="match status" value="2"/>
</dbReference>
<dbReference type="InterPro" id="IPR045861">
    <property type="entry name" value="CorA_cytoplasmic_dom"/>
</dbReference>
<evidence type="ECO:0000256" key="3">
    <source>
        <dbReference type="ARBA" id="ARBA00022448"/>
    </source>
</evidence>
<name>A0ABS9TDE7_9PSEU</name>
<keyword evidence="6 8" id="KW-1133">Transmembrane helix</keyword>
<dbReference type="CDD" id="cd12830">
    <property type="entry name" value="MtCorA-like"/>
    <property type="match status" value="1"/>
</dbReference>
<evidence type="ECO:0000256" key="6">
    <source>
        <dbReference type="ARBA" id="ARBA00022989"/>
    </source>
</evidence>
<feature type="transmembrane region" description="Helical" evidence="8">
    <location>
        <begin position="318"/>
        <end position="338"/>
    </location>
</feature>
<proteinExistence type="inferred from homology"/>
<dbReference type="Pfam" id="PF01544">
    <property type="entry name" value="CorA"/>
    <property type="match status" value="1"/>
</dbReference>
<comment type="subcellular location">
    <subcellularLocation>
        <location evidence="1">Cell membrane</location>
        <topology evidence="1">Multi-pass membrane protein</topology>
    </subcellularLocation>
</comment>
<dbReference type="PANTHER" id="PTHR46494">
    <property type="entry name" value="CORA FAMILY METAL ION TRANSPORTER (EUROFUNG)"/>
    <property type="match status" value="1"/>
</dbReference>
<dbReference type="InterPro" id="IPR045863">
    <property type="entry name" value="CorA_TM1_TM2"/>
</dbReference>
<sequence length="344" mass="38827">MPVVDNAIYIDGRREVQPDSMDRTFSELRACPGDGHSFCWIGLLHPDPDEIHAVAQEFDLHKLAVEDTIKAHQRPKLERYDDVLFVVLRPVRYVDAAEAIEIGELHLFVGPDFVITVRHAEEPDLRPVRHRLEQDPDLLRNGPFAVLYAVFDKVVDDYGPVLDDLQTDIDEIEVQVFDGDPAASRRIYHLTREVITFQRAVEPLPALCSELREQLKAQAGESDLELRRALRDVADHSTRAVERAQSFRELLVDVMAVNAALVAQRQSAELTALTEASYGQSGQLKRISSWAAILFAPSLIATIYGMNFAHMPQLHWALGYPLALLVMVLLAFGLYVLFKRSGWI</sequence>
<evidence type="ECO:0000256" key="1">
    <source>
        <dbReference type="ARBA" id="ARBA00004651"/>
    </source>
</evidence>
<accession>A0ABS9TDE7</accession>
<keyword evidence="4" id="KW-1003">Cell membrane</keyword>
<evidence type="ECO:0000313" key="10">
    <source>
        <dbReference type="Proteomes" id="UP001299970"/>
    </source>
</evidence>
<reference evidence="9 10" key="1">
    <citation type="submission" date="2022-03" db="EMBL/GenBank/DDBJ databases">
        <title>Pseudonocardia alaer sp. nov., a novel actinomycete isolated from reed forest soil.</title>
        <authorList>
            <person name="Wang L."/>
        </authorList>
    </citation>
    <scope>NUCLEOTIDE SEQUENCE [LARGE SCALE GENOMIC DNA]</scope>
    <source>
        <strain evidence="9 10">Y-16303</strain>
    </source>
</reference>
<evidence type="ECO:0000256" key="2">
    <source>
        <dbReference type="ARBA" id="ARBA00009765"/>
    </source>
</evidence>
<evidence type="ECO:0000256" key="7">
    <source>
        <dbReference type="ARBA" id="ARBA00023136"/>
    </source>
</evidence>
<dbReference type="PANTHER" id="PTHR46494:SF1">
    <property type="entry name" value="CORA FAMILY METAL ION TRANSPORTER (EUROFUNG)"/>
    <property type="match status" value="1"/>
</dbReference>
<keyword evidence="7 8" id="KW-0472">Membrane</keyword>
<dbReference type="Proteomes" id="UP001299970">
    <property type="component" value="Unassembled WGS sequence"/>
</dbReference>
<dbReference type="SUPFAM" id="SSF144083">
    <property type="entry name" value="Magnesium transport protein CorA, transmembrane region"/>
    <property type="match status" value="1"/>
</dbReference>
<dbReference type="SUPFAM" id="SSF143865">
    <property type="entry name" value="CorA soluble domain-like"/>
    <property type="match status" value="1"/>
</dbReference>
<comment type="similarity">
    <text evidence="2">Belongs to the CorA metal ion transporter (MIT) (TC 1.A.35) family.</text>
</comment>
<feature type="transmembrane region" description="Helical" evidence="8">
    <location>
        <begin position="287"/>
        <end position="306"/>
    </location>
</feature>
<dbReference type="Gene3D" id="3.30.460.20">
    <property type="entry name" value="CorA soluble domain-like"/>
    <property type="match status" value="1"/>
</dbReference>